<feature type="domain" description="Ribonucleotide reductase class II vitamin B12-dependent N-terminal" evidence="16">
    <location>
        <begin position="22"/>
        <end position="147"/>
    </location>
</feature>
<dbReference type="SUPFAM" id="SSF75625">
    <property type="entry name" value="YebC-like"/>
    <property type="match status" value="1"/>
</dbReference>
<comment type="caution">
    <text evidence="18">The sequence shown here is derived from an EMBL/GenBank/DDBJ whole genome shotgun (WGS) entry which is preliminary data.</text>
</comment>
<dbReference type="Pfam" id="PF12637">
    <property type="entry name" value="TSCPD"/>
    <property type="match status" value="1"/>
</dbReference>
<dbReference type="PRINTS" id="PR01183">
    <property type="entry name" value="RIBORDTASEM1"/>
</dbReference>
<dbReference type="FunFam" id="3.20.70.20:FF:000016">
    <property type="entry name" value="Vitamin B12-dependent ribonucleotide reductase"/>
    <property type="match status" value="1"/>
</dbReference>
<proteinExistence type="inferred from homology"/>
<comment type="function">
    <text evidence="11 13">Catalyzes the reduction of ribonucleotides to deoxyribonucleotides. May function to provide a pool of deoxyribonucleotide precursors for DNA repair during oxygen limitation and/or for immediate growth after restoration of oxygen.</text>
</comment>
<dbReference type="RefSeq" id="WP_141167992.1">
    <property type="nucleotide sequence ID" value="NZ_VHLH01000033.1"/>
</dbReference>
<dbReference type="CDD" id="cd02888">
    <property type="entry name" value="RNR_II_dimer"/>
    <property type="match status" value="1"/>
</dbReference>
<evidence type="ECO:0000313" key="18">
    <source>
        <dbReference type="EMBL" id="TPW26275.1"/>
    </source>
</evidence>
<keyword evidence="9" id="KW-1015">Disulfide bond</keyword>
<evidence type="ECO:0000256" key="4">
    <source>
        <dbReference type="ARBA" id="ARBA00014409"/>
    </source>
</evidence>
<dbReference type="PANTHER" id="PTHR43371:SF1">
    <property type="entry name" value="RIBONUCLEOSIDE-DIPHOSPHATE REDUCTASE"/>
    <property type="match status" value="1"/>
</dbReference>
<evidence type="ECO:0000256" key="6">
    <source>
        <dbReference type="ARBA" id="ARBA00022634"/>
    </source>
</evidence>
<dbReference type="Pfam" id="PF08471">
    <property type="entry name" value="Ribonuc_red_2_N"/>
    <property type="match status" value="1"/>
</dbReference>
<evidence type="ECO:0000259" key="17">
    <source>
        <dbReference type="Pfam" id="PF12637"/>
    </source>
</evidence>
<keyword evidence="8 13" id="KW-0560">Oxidoreductase</keyword>
<keyword evidence="19" id="KW-1185">Reference proteome</keyword>
<evidence type="ECO:0000256" key="10">
    <source>
        <dbReference type="ARBA" id="ARBA00023285"/>
    </source>
</evidence>
<evidence type="ECO:0000256" key="8">
    <source>
        <dbReference type="ARBA" id="ARBA00023002"/>
    </source>
</evidence>
<evidence type="ECO:0000259" key="15">
    <source>
        <dbReference type="Pfam" id="PF02867"/>
    </source>
</evidence>
<keyword evidence="7 13" id="KW-0547">Nucleotide-binding</keyword>
<evidence type="ECO:0000256" key="5">
    <source>
        <dbReference type="ARBA" id="ARBA00022628"/>
    </source>
</evidence>
<dbReference type="Gene3D" id="3.20.70.20">
    <property type="match status" value="3"/>
</dbReference>
<evidence type="ECO:0000256" key="2">
    <source>
        <dbReference type="ARBA" id="ARBA00007405"/>
    </source>
</evidence>
<feature type="domain" description="Ribonucleotide reductase large subunit C-terminal" evidence="15">
    <location>
        <begin position="198"/>
        <end position="747"/>
    </location>
</feature>
<dbReference type="SUPFAM" id="SSF51998">
    <property type="entry name" value="PFL-like glycyl radical enzymes"/>
    <property type="match status" value="1"/>
</dbReference>
<dbReference type="AlphaFoldDB" id="A0A506TZX3"/>
<dbReference type="GO" id="GO:0031419">
    <property type="term" value="F:cobalamin binding"/>
    <property type="evidence" value="ECO:0007669"/>
    <property type="project" value="UniProtKB-KW"/>
</dbReference>
<feature type="compositionally biased region" description="Polar residues" evidence="14">
    <location>
        <begin position="1124"/>
        <end position="1141"/>
    </location>
</feature>
<reference evidence="18 19" key="1">
    <citation type="submission" date="2019-06" db="EMBL/GenBank/DDBJ databases">
        <authorList>
            <person name="Li M."/>
        </authorList>
    </citation>
    <scope>NUCLEOTIDE SEQUENCE [LARGE SCALE GENOMIC DNA]</scope>
    <source>
        <strain evidence="18 19">BGMRC6574</strain>
    </source>
</reference>
<evidence type="ECO:0000256" key="14">
    <source>
        <dbReference type="SAM" id="MobiDB-lite"/>
    </source>
</evidence>
<organism evidence="18 19">
    <name type="scientific">Pararhizobium mangrovi</name>
    <dbReference type="NCBI Taxonomy" id="2590452"/>
    <lineage>
        <taxon>Bacteria</taxon>
        <taxon>Pseudomonadati</taxon>
        <taxon>Pseudomonadota</taxon>
        <taxon>Alphaproteobacteria</taxon>
        <taxon>Hyphomicrobiales</taxon>
        <taxon>Rhizobiaceae</taxon>
        <taxon>Rhizobium/Agrobacterium group</taxon>
        <taxon>Pararhizobium</taxon>
    </lineage>
</organism>
<dbReference type="Proteomes" id="UP000320314">
    <property type="component" value="Unassembled WGS sequence"/>
</dbReference>
<name>A0A506TZX3_9HYPH</name>
<comment type="catalytic activity">
    <reaction evidence="12 13">
        <text>a 2'-deoxyribonucleoside 5'-diphosphate + [thioredoxin]-disulfide + H2O = a ribonucleoside 5'-diphosphate + [thioredoxin]-dithiol</text>
        <dbReference type="Rhea" id="RHEA:23252"/>
        <dbReference type="Rhea" id="RHEA-COMP:10698"/>
        <dbReference type="Rhea" id="RHEA-COMP:10700"/>
        <dbReference type="ChEBI" id="CHEBI:15377"/>
        <dbReference type="ChEBI" id="CHEBI:29950"/>
        <dbReference type="ChEBI" id="CHEBI:50058"/>
        <dbReference type="ChEBI" id="CHEBI:57930"/>
        <dbReference type="ChEBI" id="CHEBI:73316"/>
        <dbReference type="EC" id="1.17.4.1"/>
    </reaction>
</comment>
<keyword evidence="6 13" id="KW-0237">DNA synthesis</keyword>
<dbReference type="InterPro" id="IPR013344">
    <property type="entry name" value="RNR_NrdJ/NrdZ"/>
</dbReference>
<dbReference type="NCBIfam" id="NF005736">
    <property type="entry name" value="PRK07562.1"/>
    <property type="match status" value="1"/>
</dbReference>
<dbReference type="EC" id="1.17.4.1" evidence="3 13"/>
<dbReference type="InterPro" id="IPR024434">
    <property type="entry name" value="TSCPD_dom"/>
</dbReference>
<dbReference type="PANTHER" id="PTHR43371">
    <property type="entry name" value="VITAMIN B12-DEPENDENT RIBONUCLEOTIDE REDUCTASE"/>
    <property type="match status" value="1"/>
</dbReference>
<dbReference type="EMBL" id="VHLH01000033">
    <property type="protein sequence ID" value="TPW26275.1"/>
    <property type="molecule type" value="Genomic_DNA"/>
</dbReference>
<feature type="region of interest" description="Disordered" evidence="14">
    <location>
        <begin position="1124"/>
        <end position="1145"/>
    </location>
</feature>
<comment type="similarity">
    <text evidence="2 13">Belongs to the ribonucleoside diphosphate reductase class-2 family.</text>
</comment>
<dbReference type="NCBIfam" id="TIGR02504">
    <property type="entry name" value="NrdJ_Z"/>
    <property type="match status" value="1"/>
</dbReference>
<evidence type="ECO:0000256" key="13">
    <source>
        <dbReference type="RuleBase" id="RU364064"/>
    </source>
</evidence>
<dbReference type="OrthoDB" id="9762933at2"/>
<dbReference type="FunFam" id="3.20.70.20:FF:000017">
    <property type="entry name" value="Vitamin B12-dependent ribonucleotide reductase"/>
    <property type="match status" value="1"/>
</dbReference>
<evidence type="ECO:0000256" key="7">
    <source>
        <dbReference type="ARBA" id="ARBA00022741"/>
    </source>
</evidence>
<dbReference type="InterPro" id="IPR050862">
    <property type="entry name" value="RdRp_reductase_class-2"/>
</dbReference>
<evidence type="ECO:0000256" key="9">
    <source>
        <dbReference type="ARBA" id="ARBA00023157"/>
    </source>
</evidence>
<keyword evidence="10 13" id="KW-0170">Cobalt</keyword>
<sequence length="1268" mass="138186">MRIERHFTKAGQSAYAEIEFRKATSEIRNPDGSIVFRLADIDVPAQFSQVAADILAQKYFRKAGVPAALKKVEENSVPSWLWRSVADEKALAELPEEERYGSETDARQIFDRLAGTWTYWGWKGSYFASEDDALSFRDELAYMLATQRVAPNSPQWFNTGLHWAYGIDGPGQGHFYVDPFTGTLTKSESAYEHPQPHACFIQSVEDDLVNDNGIMDLWVREARLFKYGSGTGSNFSHLRGEGEKLSGGGKSSGLMSFLKIGDRAAGAIKSGGTTRRAAKMVVVDIDHPDIENYIDWKVREEQKVAALVTGSKTVSHHLKAIMKACVNCEGSQDDCFDPQLNTALKREVKAAKKASVPENYVKRVIQFARQGYTDIEFPVYDTDWDSEAYLTVSGQNSNNSVSIKDEFLRAVESDGDWNLTGRIDGRVMKTVKARDLWEKIGFAAWASADPGLHFNTTMNDWHTCASAGAIRASNPCSEYMFLDDTACNLASLNLLQFKDATTKNIDVAAFEHATRLWTMVLEISVMMAQFPSRQIAELSYRYRTLGLGYANIGGLLMTSGIPYDSTEGRAIAGALTAIMTGVAYATSAEMAGELGTFPGYQENREHMLRVMRNHRRAARGERQGYEKLAVNPVPLAHNECPDPALIAHATAAWDNAVALGEKNGYRNAQATVIAPTGTIGLVMDCDTTGIEPDFALVKFKKLAGGGYFKIINRAVPEALRTLGYSESQIAEIEAYAVGHGNLNQAPAINPGSLKAKGFTDEIIETLNGALKSAFDIKFAFNQFTLGADFCRDVLGCSDEQLADFSFNMLEHLGFKKKEIEAANIHICGAMTLEGAPFLKDEHLPVFDCANPCGKVGKRYLSVESHIRMMAAAQPFISGAISKTINMPNDATVEDCTSAYMLSWKLALKANALYRDGSKLSQPLNASLIEDDDEDEDALEEIAAAPAAVQAAQVTEKIVERIIEKVSREREKLPGRRKGYTQKAIVGGHKVYLRTGEFDDGRLGEIFIDMHKEGAAFRAMMNNFAIAISLGLQYGVPLEEYVEAFTFTKFEPAGMVQGNDAIKNATSIMDYVFRELAISYLGRHDLAHVDITDFSNTALGKGVKEGNAQIVSTGLTRGFKPTLVQNAGSTGSGSANDGSAQASARGKGGTVTAMATTKGGSAAAAAIANPSPTALSEESPAFKRDYESHAEAHAEVGTETATFTDAAAEEAQRAKQEAAEAKKLQADRRMKSIMQGYTGNMCSECQNFTMVRNGTCEKCDTCGSTSGCS</sequence>
<evidence type="ECO:0000256" key="1">
    <source>
        <dbReference type="ARBA" id="ARBA00001922"/>
    </source>
</evidence>
<accession>A0A506TZX3</accession>
<feature type="domain" description="Ribonucleotide reductase large subunit C-terminal" evidence="15">
    <location>
        <begin position="807"/>
        <end position="913"/>
    </location>
</feature>
<feature type="domain" description="TSCPD" evidence="17">
    <location>
        <begin position="973"/>
        <end position="1077"/>
    </location>
</feature>
<dbReference type="Pfam" id="PF02867">
    <property type="entry name" value="Ribonuc_red_lgC"/>
    <property type="match status" value="2"/>
</dbReference>
<evidence type="ECO:0000256" key="12">
    <source>
        <dbReference type="ARBA" id="ARBA00047754"/>
    </source>
</evidence>
<dbReference type="GO" id="GO:0071897">
    <property type="term" value="P:DNA biosynthetic process"/>
    <property type="evidence" value="ECO:0007669"/>
    <property type="project" value="UniProtKB-KW"/>
</dbReference>
<evidence type="ECO:0000256" key="3">
    <source>
        <dbReference type="ARBA" id="ARBA00012274"/>
    </source>
</evidence>
<gene>
    <name evidence="18" type="ORF">FJU11_15520</name>
</gene>
<evidence type="ECO:0000313" key="19">
    <source>
        <dbReference type="Proteomes" id="UP000320314"/>
    </source>
</evidence>
<dbReference type="InterPro" id="IPR029072">
    <property type="entry name" value="YebC-like"/>
</dbReference>
<dbReference type="InterPro" id="IPR000788">
    <property type="entry name" value="RNR_lg_C"/>
</dbReference>
<comment type="cofactor">
    <cofactor evidence="1 13">
        <name>adenosylcob(III)alamin</name>
        <dbReference type="ChEBI" id="CHEBI:18408"/>
    </cofactor>
</comment>
<evidence type="ECO:0000256" key="11">
    <source>
        <dbReference type="ARBA" id="ARBA00025437"/>
    </source>
</evidence>
<protein>
    <recommendedName>
        <fullName evidence="4 13">Vitamin B12-dependent ribonucleotide reductase</fullName>
        <ecNumber evidence="3 13">1.17.4.1</ecNumber>
    </recommendedName>
</protein>
<dbReference type="GO" id="GO:0004748">
    <property type="term" value="F:ribonucleoside-diphosphate reductase activity, thioredoxin disulfide as acceptor"/>
    <property type="evidence" value="ECO:0007669"/>
    <property type="project" value="UniProtKB-EC"/>
</dbReference>
<evidence type="ECO:0000259" key="16">
    <source>
        <dbReference type="Pfam" id="PF08471"/>
    </source>
</evidence>
<dbReference type="InterPro" id="IPR013678">
    <property type="entry name" value="RNR_2_N"/>
</dbReference>
<dbReference type="GO" id="GO:0050897">
    <property type="term" value="F:cobalt ion binding"/>
    <property type="evidence" value="ECO:0007669"/>
    <property type="project" value="InterPro"/>
</dbReference>
<dbReference type="GO" id="GO:0000166">
    <property type="term" value="F:nucleotide binding"/>
    <property type="evidence" value="ECO:0007669"/>
    <property type="project" value="UniProtKB-KW"/>
</dbReference>
<keyword evidence="5 13" id="KW-0846">Cobalamin</keyword>